<protein>
    <recommendedName>
        <fullName evidence="2">Transcriptional regulator AbiEi antitoxin N-terminal domain-containing protein</fullName>
    </recommendedName>
</protein>
<name>A0A645EWG3_9ZZZZ</name>
<comment type="caution">
    <text evidence="1">The sequence shown here is derived from an EMBL/GenBank/DDBJ whole genome shotgun (WGS) entry which is preliminary data.</text>
</comment>
<reference evidence="1" key="1">
    <citation type="submission" date="2019-08" db="EMBL/GenBank/DDBJ databases">
        <authorList>
            <person name="Kucharzyk K."/>
            <person name="Murdoch R.W."/>
            <person name="Higgins S."/>
            <person name="Loffler F."/>
        </authorList>
    </citation>
    <scope>NUCLEOTIDE SEQUENCE</scope>
</reference>
<dbReference type="AlphaFoldDB" id="A0A645EWG3"/>
<accession>A0A645EWG3</accession>
<evidence type="ECO:0008006" key="2">
    <source>
        <dbReference type="Google" id="ProtNLM"/>
    </source>
</evidence>
<proteinExistence type="predicted"/>
<dbReference type="InterPro" id="IPR021561">
    <property type="entry name" value="AbiEi_3"/>
</dbReference>
<dbReference type="EMBL" id="VSSQ01052116">
    <property type="protein sequence ID" value="MPN06217.1"/>
    <property type="molecule type" value="Genomic_DNA"/>
</dbReference>
<sequence length="83" mass="9423">MEGLATLRPGQVQELLENCKSIKAKRLFLFFAERAGHSWYKYIDQTKIGLGSGKRSISPNGVFVPKYNLVIPKDLAETVNQRR</sequence>
<gene>
    <name evidence="1" type="ORF">SDC9_153473</name>
</gene>
<dbReference type="Pfam" id="PF11459">
    <property type="entry name" value="AbiEi_3"/>
    <property type="match status" value="1"/>
</dbReference>
<organism evidence="1">
    <name type="scientific">bioreactor metagenome</name>
    <dbReference type="NCBI Taxonomy" id="1076179"/>
    <lineage>
        <taxon>unclassified sequences</taxon>
        <taxon>metagenomes</taxon>
        <taxon>ecological metagenomes</taxon>
    </lineage>
</organism>
<evidence type="ECO:0000313" key="1">
    <source>
        <dbReference type="EMBL" id="MPN06217.1"/>
    </source>
</evidence>